<dbReference type="AlphaFoldDB" id="W5LYW5"/>
<organism evidence="2 3">
    <name type="scientific">Lepisosteus oculatus</name>
    <name type="common">Spotted gar</name>
    <dbReference type="NCBI Taxonomy" id="7918"/>
    <lineage>
        <taxon>Eukaryota</taxon>
        <taxon>Metazoa</taxon>
        <taxon>Chordata</taxon>
        <taxon>Craniata</taxon>
        <taxon>Vertebrata</taxon>
        <taxon>Euteleostomi</taxon>
        <taxon>Actinopterygii</taxon>
        <taxon>Neopterygii</taxon>
        <taxon>Holostei</taxon>
        <taxon>Semionotiformes</taxon>
        <taxon>Lepisosteidae</taxon>
        <taxon>Lepisosteus</taxon>
    </lineage>
</organism>
<keyword evidence="3" id="KW-1185">Reference proteome</keyword>
<reference evidence="3" key="1">
    <citation type="submission" date="2011-12" db="EMBL/GenBank/DDBJ databases">
        <title>The Draft Genome of Lepisosteus oculatus.</title>
        <authorList>
            <consortium name="The Broad Institute Genome Assembly &amp; Analysis Group"/>
            <consortium name="Computational R&amp;D Group"/>
            <consortium name="and Sequencing Platform"/>
            <person name="Di Palma F."/>
            <person name="Alfoldi J."/>
            <person name="Johnson J."/>
            <person name="Berlin A."/>
            <person name="Gnerre S."/>
            <person name="Jaffe D."/>
            <person name="MacCallum I."/>
            <person name="Young S."/>
            <person name="Walker B.J."/>
            <person name="Lander E.S."/>
            <person name="Lindblad-Toh K."/>
        </authorList>
    </citation>
    <scope>NUCLEOTIDE SEQUENCE [LARGE SCALE GENOMIC DNA]</scope>
</reference>
<reference evidence="2" key="3">
    <citation type="submission" date="2025-09" db="UniProtKB">
        <authorList>
            <consortium name="Ensembl"/>
        </authorList>
    </citation>
    <scope>IDENTIFICATION</scope>
</reference>
<dbReference type="HOGENOM" id="CLU_134156_0_0_1"/>
<dbReference type="STRING" id="7918.ENSLOCP00000001322"/>
<sequence>MASLPLPLAVKYSQISAEAMVRENCAGANHTEKLSTALNILEKYGCNLVSPSRPRYWRTVKHNNPVFRATVDSIQGGRAVLYLYGYANQQADGLSFPDDVLEPDTQKVAAVTLEVMCLRLELDLLIKVLRLPQ</sequence>
<dbReference type="Proteomes" id="UP000018468">
    <property type="component" value="Unassembled WGS sequence"/>
</dbReference>
<dbReference type="Bgee" id="ENSLOCG00000001176">
    <property type="expression patterns" value="Expressed in pharyngeal gill and 13 other cell types or tissues"/>
</dbReference>
<dbReference type="InParanoid" id="W5LYW5"/>
<dbReference type="GO" id="GO:0004842">
    <property type="term" value="F:ubiquitin-protein transferase activity"/>
    <property type="evidence" value="ECO:0007669"/>
    <property type="project" value="InterPro"/>
</dbReference>
<protein>
    <recommendedName>
        <fullName evidence="1">PUB domain-containing protein</fullName>
    </recommendedName>
</protein>
<accession>W5LYW5</accession>
<evidence type="ECO:0000313" key="2">
    <source>
        <dbReference type="Ensembl" id="ENSLOCP00000001322.1"/>
    </source>
</evidence>
<dbReference type="GeneTree" id="ENSGT00970000198242"/>
<dbReference type="SUPFAM" id="SSF143503">
    <property type="entry name" value="PUG domain-like"/>
    <property type="match status" value="1"/>
</dbReference>
<dbReference type="PANTHER" id="PTHR16004:SF5">
    <property type="entry name" value="E3 UBIQUITIN-PROTEIN LIGASE RNF31"/>
    <property type="match status" value="1"/>
</dbReference>
<reference evidence="2" key="2">
    <citation type="submission" date="2025-08" db="UniProtKB">
        <authorList>
            <consortium name="Ensembl"/>
        </authorList>
    </citation>
    <scope>IDENTIFICATION</scope>
</reference>
<dbReference type="Pfam" id="PF09409">
    <property type="entry name" value="PUB"/>
    <property type="match status" value="1"/>
</dbReference>
<dbReference type="OMA" id="RENCAGA"/>
<dbReference type="Ensembl" id="ENSLOCT00000001327.1">
    <property type="protein sequence ID" value="ENSLOCP00000001322.1"/>
    <property type="gene ID" value="ENSLOCG00000001176.1"/>
</dbReference>
<dbReference type="eggNOG" id="KOG1812">
    <property type="taxonomic scope" value="Eukaryota"/>
</dbReference>
<evidence type="ECO:0000313" key="3">
    <source>
        <dbReference type="Proteomes" id="UP000018468"/>
    </source>
</evidence>
<dbReference type="PANTHER" id="PTHR16004">
    <property type="entry name" value="RING FINGER PROTEIN 31-RELATED"/>
    <property type="match status" value="1"/>
</dbReference>
<feature type="domain" description="PUB" evidence="1">
    <location>
        <begin position="32"/>
        <end position="106"/>
    </location>
</feature>
<dbReference type="GO" id="GO:0071797">
    <property type="term" value="C:LUBAC complex"/>
    <property type="evidence" value="ECO:0007669"/>
    <property type="project" value="InterPro"/>
</dbReference>
<proteinExistence type="predicted"/>
<evidence type="ECO:0000259" key="1">
    <source>
        <dbReference type="Pfam" id="PF09409"/>
    </source>
</evidence>
<dbReference type="InterPro" id="IPR026254">
    <property type="entry name" value="RNF31-like"/>
</dbReference>
<dbReference type="InterPro" id="IPR036339">
    <property type="entry name" value="PUB-like_dom_sf"/>
</dbReference>
<dbReference type="InterPro" id="IPR018997">
    <property type="entry name" value="PUB_domain"/>
</dbReference>
<dbReference type="Gene3D" id="1.20.58.2190">
    <property type="match status" value="1"/>
</dbReference>
<name>W5LYW5_LEPOC</name>